<dbReference type="Pfam" id="PF14622">
    <property type="entry name" value="Ribonucleas_3_3"/>
    <property type="match status" value="1"/>
</dbReference>
<dbReference type="AlphaFoldDB" id="A0A2M7H498"/>
<evidence type="ECO:0000313" key="19">
    <source>
        <dbReference type="Proteomes" id="UP000230292"/>
    </source>
</evidence>
<dbReference type="GO" id="GO:0006364">
    <property type="term" value="P:rRNA processing"/>
    <property type="evidence" value="ECO:0007669"/>
    <property type="project" value="UniProtKB-UniRule"/>
</dbReference>
<keyword evidence="10 15" id="KW-0479">Metal-binding</keyword>
<dbReference type="CDD" id="cd00593">
    <property type="entry name" value="RIBOc"/>
    <property type="match status" value="1"/>
</dbReference>
<dbReference type="FunFam" id="3.30.160.20:FF:000003">
    <property type="entry name" value="Ribonuclease 3"/>
    <property type="match status" value="1"/>
</dbReference>
<proteinExistence type="inferred from homology"/>
<evidence type="ECO:0000256" key="13">
    <source>
        <dbReference type="ARBA" id="ARBA00022842"/>
    </source>
</evidence>
<dbReference type="InterPro" id="IPR000999">
    <property type="entry name" value="RNase_III_dom"/>
</dbReference>
<dbReference type="EC" id="3.1.26.3" evidence="15"/>
<evidence type="ECO:0000256" key="7">
    <source>
        <dbReference type="ARBA" id="ARBA00022664"/>
    </source>
</evidence>
<evidence type="ECO:0000256" key="12">
    <source>
        <dbReference type="ARBA" id="ARBA00022801"/>
    </source>
</evidence>
<keyword evidence="12 15" id="KW-0378">Hydrolase</keyword>
<dbReference type="Proteomes" id="UP000230292">
    <property type="component" value="Unassembled WGS sequence"/>
</dbReference>
<dbReference type="SUPFAM" id="SSF54768">
    <property type="entry name" value="dsRNA-binding domain-like"/>
    <property type="match status" value="1"/>
</dbReference>
<evidence type="ECO:0000256" key="4">
    <source>
        <dbReference type="ARBA" id="ARBA00011738"/>
    </source>
</evidence>
<dbReference type="Gene3D" id="1.10.1520.10">
    <property type="entry name" value="Ribonuclease III domain"/>
    <property type="match status" value="1"/>
</dbReference>
<dbReference type="Pfam" id="PF00035">
    <property type="entry name" value="dsrm"/>
    <property type="match status" value="1"/>
</dbReference>
<dbReference type="PROSITE" id="PS50142">
    <property type="entry name" value="RNASE_3_2"/>
    <property type="match status" value="1"/>
</dbReference>
<evidence type="ECO:0000256" key="11">
    <source>
        <dbReference type="ARBA" id="ARBA00022759"/>
    </source>
</evidence>
<comment type="similarity">
    <text evidence="3">Belongs to the ribonuclease III family.</text>
</comment>
<dbReference type="HAMAP" id="MF_00104">
    <property type="entry name" value="RNase_III"/>
    <property type="match status" value="1"/>
</dbReference>
<gene>
    <name evidence="15 18" type="primary">rnc</name>
    <name evidence="18" type="ORF">COW24_02130</name>
</gene>
<dbReference type="GO" id="GO:0004525">
    <property type="term" value="F:ribonuclease III activity"/>
    <property type="evidence" value="ECO:0007669"/>
    <property type="project" value="UniProtKB-UniRule"/>
</dbReference>
<dbReference type="PANTHER" id="PTHR11207">
    <property type="entry name" value="RIBONUCLEASE III"/>
    <property type="match status" value="1"/>
</dbReference>
<dbReference type="GO" id="GO:0005737">
    <property type="term" value="C:cytoplasm"/>
    <property type="evidence" value="ECO:0007669"/>
    <property type="project" value="UniProtKB-SubCell"/>
</dbReference>
<comment type="caution">
    <text evidence="18">The sequence shown here is derived from an EMBL/GenBank/DDBJ whole genome shotgun (WGS) entry which is preliminary data.</text>
</comment>
<feature type="domain" description="RNase III" evidence="17">
    <location>
        <begin position="5"/>
        <end position="134"/>
    </location>
</feature>
<protein>
    <recommendedName>
        <fullName evidence="15">Ribonuclease 3</fullName>
        <ecNumber evidence="15">3.1.26.3</ecNumber>
    </recommendedName>
    <alternativeName>
        <fullName evidence="15">Ribonuclease III</fullName>
        <shortName evidence="15">RNase III</shortName>
    </alternativeName>
</protein>
<name>A0A2M7H498_9BACT</name>
<dbReference type="InterPro" id="IPR014720">
    <property type="entry name" value="dsRBD_dom"/>
</dbReference>
<keyword evidence="11 15" id="KW-0255">Endonuclease</keyword>
<organism evidence="18 19">
    <name type="scientific">Candidatus Kerfeldbacteria bacterium CG15_BIG_FIL_POST_REV_8_21_14_020_45_12</name>
    <dbReference type="NCBI Taxonomy" id="2014247"/>
    <lineage>
        <taxon>Bacteria</taxon>
        <taxon>Candidatus Kerfeldiibacteriota</taxon>
    </lineage>
</organism>
<dbReference type="GO" id="GO:0008033">
    <property type="term" value="P:tRNA processing"/>
    <property type="evidence" value="ECO:0007669"/>
    <property type="project" value="UniProtKB-KW"/>
</dbReference>
<keyword evidence="15" id="KW-0699">rRNA-binding</keyword>
<keyword evidence="6 15" id="KW-0698">rRNA processing</keyword>
<sequence length="234" mass="26456">MKKDISGLEQTIEVTFENKDLLRQALVHRSYLNEHRDFPLEHNERLEFLGDAVLELIVTEHLYKNYPNPEGELTNWRASLVNSQMLAMIAEQMSIEPYLYLSRGEAKEENSKARNSILANSVEAIIGAIYLDTGYDTAATFIHRVIISKLPFILKNKLYMDAKSRLQETAQEKVGVTPSYKVMEESGPDHQKTFVVAVQLQDEQIALGTGTSKQEAQMNAAELALKAKGWLAQD</sequence>
<dbReference type="FunFam" id="1.10.1520.10:FF:000001">
    <property type="entry name" value="Ribonuclease 3"/>
    <property type="match status" value="1"/>
</dbReference>
<keyword evidence="7 15" id="KW-0507">mRNA processing</keyword>
<evidence type="ECO:0000256" key="6">
    <source>
        <dbReference type="ARBA" id="ARBA00022552"/>
    </source>
</evidence>
<evidence type="ECO:0000256" key="14">
    <source>
        <dbReference type="ARBA" id="ARBA00022884"/>
    </source>
</evidence>
<dbReference type="GO" id="GO:0046872">
    <property type="term" value="F:metal ion binding"/>
    <property type="evidence" value="ECO:0007669"/>
    <property type="project" value="UniProtKB-KW"/>
</dbReference>
<feature type="binding site" evidence="15">
    <location>
        <position position="120"/>
    </location>
    <ligand>
        <name>Mg(2+)</name>
        <dbReference type="ChEBI" id="CHEBI:18420"/>
    </ligand>
</feature>
<keyword evidence="5 15" id="KW-0963">Cytoplasm</keyword>
<evidence type="ECO:0000256" key="9">
    <source>
        <dbReference type="ARBA" id="ARBA00022722"/>
    </source>
</evidence>
<feature type="active site" evidence="15">
    <location>
        <position position="51"/>
    </location>
</feature>
<dbReference type="InterPro" id="IPR036389">
    <property type="entry name" value="RNase_III_sf"/>
</dbReference>
<dbReference type="InterPro" id="IPR011907">
    <property type="entry name" value="RNase_III"/>
</dbReference>
<feature type="binding site" evidence="15">
    <location>
        <position position="47"/>
    </location>
    <ligand>
        <name>Mg(2+)</name>
        <dbReference type="ChEBI" id="CHEBI:18420"/>
    </ligand>
</feature>
<accession>A0A2M7H498</accession>
<dbReference type="CDD" id="cd10845">
    <property type="entry name" value="DSRM_RNAse_III_family"/>
    <property type="match status" value="1"/>
</dbReference>
<feature type="domain" description="DRBM" evidence="16">
    <location>
        <begin position="161"/>
        <end position="226"/>
    </location>
</feature>
<evidence type="ECO:0000256" key="8">
    <source>
        <dbReference type="ARBA" id="ARBA00022694"/>
    </source>
</evidence>
<feature type="binding site" evidence="15">
    <location>
        <position position="123"/>
    </location>
    <ligand>
        <name>Mg(2+)</name>
        <dbReference type="ChEBI" id="CHEBI:18420"/>
    </ligand>
</feature>
<comment type="function">
    <text evidence="15">Digests double-stranded RNA. Involved in the processing of primary rRNA transcript to yield the immediate precursors to the large and small rRNAs (23S and 16S). Processes some mRNAs, and tRNAs when they are encoded in the rRNA operon. Processes pre-crRNA and tracrRNA of type II CRISPR loci if present in the organism.</text>
</comment>
<dbReference type="Gene3D" id="3.30.160.20">
    <property type="match status" value="1"/>
</dbReference>
<reference evidence="18 19" key="1">
    <citation type="submission" date="2017-09" db="EMBL/GenBank/DDBJ databases">
        <title>Depth-based differentiation of microbial function through sediment-hosted aquifers and enrichment of novel symbionts in the deep terrestrial subsurface.</title>
        <authorList>
            <person name="Probst A.J."/>
            <person name="Ladd B."/>
            <person name="Jarett J.K."/>
            <person name="Geller-Mcgrath D.E."/>
            <person name="Sieber C.M."/>
            <person name="Emerson J.B."/>
            <person name="Anantharaman K."/>
            <person name="Thomas B.C."/>
            <person name="Malmstrom R."/>
            <person name="Stieglmeier M."/>
            <person name="Klingl A."/>
            <person name="Woyke T."/>
            <person name="Ryan C.M."/>
            <person name="Banfield J.F."/>
        </authorList>
    </citation>
    <scope>NUCLEOTIDE SEQUENCE [LARGE SCALE GENOMIC DNA]</scope>
    <source>
        <strain evidence="18">CG15_BIG_FIL_POST_REV_8_21_14_020_45_12</strain>
    </source>
</reference>
<dbReference type="GO" id="GO:0019843">
    <property type="term" value="F:rRNA binding"/>
    <property type="evidence" value="ECO:0007669"/>
    <property type="project" value="UniProtKB-KW"/>
</dbReference>
<feature type="active site" evidence="15">
    <location>
        <position position="123"/>
    </location>
</feature>
<comment type="subunit">
    <text evidence="4 15">Homodimer.</text>
</comment>
<evidence type="ECO:0000256" key="10">
    <source>
        <dbReference type="ARBA" id="ARBA00022723"/>
    </source>
</evidence>
<dbReference type="PROSITE" id="PS50137">
    <property type="entry name" value="DS_RBD"/>
    <property type="match status" value="1"/>
</dbReference>
<evidence type="ECO:0000256" key="3">
    <source>
        <dbReference type="ARBA" id="ARBA00010183"/>
    </source>
</evidence>
<dbReference type="NCBIfam" id="TIGR02191">
    <property type="entry name" value="RNaseIII"/>
    <property type="match status" value="1"/>
</dbReference>
<evidence type="ECO:0000256" key="5">
    <source>
        <dbReference type="ARBA" id="ARBA00022490"/>
    </source>
</evidence>
<evidence type="ECO:0000256" key="2">
    <source>
        <dbReference type="ARBA" id="ARBA00004496"/>
    </source>
</evidence>
<dbReference type="GO" id="GO:0003725">
    <property type="term" value="F:double-stranded RNA binding"/>
    <property type="evidence" value="ECO:0007669"/>
    <property type="project" value="TreeGrafter"/>
</dbReference>
<comment type="subcellular location">
    <subcellularLocation>
        <location evidence="2 15">Cytoplasm</location>
    </subcellularLocation>
</comment>
<dbReference type="SMART" id="SM00535">
    <property type="entry name" value="RIBOc"/>
    <property type="match status" value="1"/>
</dbReference>
<dbReference type="GO" id="GO:0042802">
    <property type="term" value="F:identical protein binding"/>
    <property type="evidence" value="ECO:0007669"/>
    <property type="project" value="UniProtKB-ARBA"/>
</dbReference>
<dbReference type="SUPFAM" id="SSF69065">
    <property type="entry name" value="RNase III domain-like"/>
    <property type="match status" value="1"/>
</dbReference>
<comment type="cofactor">
    <cofactor evidence="15">
        <name>Mg(2+)</name>
        <dbReference type="ChEBI" id="CHEBI:18420"/>
    </cofactor>
</comment>
<keyword evidence="8 15" id="KW-0819">tRNA processing</keyword>
<dbReference type="EMBL" id="PFGC01000028">
    <property type="protein sequence ID" value="PIW37041.1"/>
    <property type="molecule type" value="Genomic_DNA"/>
</dbReference>
<evidence type="ECO:0000313" key="18">
    <source>
        <dbReference type="EMBL" id="PIW37041.1"/>
    </source>
</evidence>
<comment type="catalytic activity">
    <reaction evidence="1 15">
        <text>Endonucleolytic cleavage to 5'-phosphomonoester.</text>
        <dbReference type="EC" id="3.1.26.3"/>
    </reaction>
</comment>
<dbReference type="SMART" id="SM00358">
    <property type="entry name" value="DSRM"/>
    <property type="match status" value="1"/>
</dbReference>
<evidence type="ECO:0000256" key="15">
    <source>
        <dbReference type="HAMAP-Rule" id="MF_00104"/>
    </source>
</evidence>
<dbReference type="PANTHER" id="PTHR11207:SF0">
    <property type="entry name" value="RIBONUCLEASE 3"/>
    <property type="match status" value="1"/>
</dbReference>
<dbReference type="GO" id="GO:0010468">
    <property type="term" value="P:regulation of gene expression"/>
    <property type="evidence" value="ECO:0007669"/>
    <property type="project" value="TreeGrafter"/>
</dbReference>
<evidence type="ECO:0000259" key="16">
    <source>
        <dbReference type="PROSITE" id="PS50137"/>
    </source>
</evidence>
<evidence type="ECO:0000259" key="17">
    <source>
        <dbReference type="PROSITE" id="PS50142"/>
    </source>
</evidence>
<keyword evidence="9 15" id="KW-0540">Nuclease</keyword>
<evidence type="ECO:0000256" key="1">
    <source>
        <dbReference type="ARBA" id="ARBA00000109"/>
    </source>
</evidence>
<dbReference type="GO" id="GO:0006397">
    <property type="term" value="P:mRNA processing"/>
    <property type="evidence" value="ECO:0007669"/>
    <property type="project" value="UniProtKB-UniRule"/>
</dbReference>
<dbReference type="PROSITE" id="PS00517">
    <property type="entry name" value="RNASE_3_1"/>
    <property type="match status" value="1"/>
</dbReference>
<keyword evidence="13 15" id="KW-0460">Magnesium</keyword>
<keyword evidence="14 15" id="KW-0694">RNA-binding</keyword>